<keyword evidence="1" id="KW-1133">Transmembrane helix</keyword>
<name>A0ABW0ZE31_9ACTN</name>
<evidence type="ECO:0000313" key="2">
    <source>
        <dbReference type="EMBL" id="MFC5728302.1"/>
    </source>
</evidence>
<feature type="transmembrane region" description="Helical" evidence="1">
    <location>
        <begin position="158"/>
        <end position="179"/>
    </location>
</feature>
<reference evidence="3" key="1">
    <citation type="journal article" date="2019" name="Int. J. Syst. Evol. Microbiol.">
        <title>The Global Catalogue of Microorganisms (GCM) 10K type strain sequencing project: providing services to taxonomists for standard genome sequencing and annotation.</title>
        <authorList>
            <consortium name="The Broad Institute Genomics Platform"/>
            <consortium name="The Broad Institute Genome Sequencing Center for Infectious Disease"/>
            <person name="Wu L."/>
            <person name="Ma J."/>
        </authorList>
    </citation>
    <scope>NUCLEOTIDE SEQUENCE [LARGE SCALE GENOMIC DNA]</scope>
    <source>
        <strain evidence="3">YIM 94188</strain>
    </source>
</reference>
<dbReference type="InterPro" id="IPR009297">
    <property type="entry name" value="DUF952"/>
</dbReference>
<dbReference type="RefSeq" id="WP_136433085.1">
    <property type="nucleotide sequence ID" value="NZ_JBHSNS010000001.1"/>
</dbReference>
<feature type="transmembrane region" description="Helical" evidence="1">
    <location>
        <begin position="130"/>
        <end position="152"/>
    </location>
</feature>
<gene>
    <name evidence="2" type="ORF">ACFPQB_05195</name>
</gene>
<evidence type="ECO:0000256" key="1">
    <source>
        <dbReference type="SAM" id="Phobius"/>
    </source>
</evidence>
<organism evidence="2 3">
    <name type="scientific">Nocardioides vastitatis</name>
    <dbReference type="NCBI Taxonomy" id="2568655"/>
    <lineage>
        <taxon>Bacteria</taxon>
        <taxon>Bacillati</taxon>
        <taxon>Actinomycetota</taxon>
        <taxon>Actinomycetes</taxon>
        <taxon>Propionibacteriales</taxon>
        <taxon>Nocardioidaceae</taxon>
        <taxon>Nocardioides</taxon>
    </lineage>
</organism>
<dbReference type="PANTHER" id="PTHR34129:SF1">
    <property type="entry name" value="DUF952 DOMAIN-CONTAINING PROTEIN"/>
    <property type="match status" value="1"/>
</dbReference>
<comment type="caution">
    <text evidence="2">The sequence shown here is derived from an EMBL/GenBank/DDBJ whole genome shotgun (WGS) entry which is preliminary data.</text>
</comment>
<keyword evidence="3" id="KW-1185">Reference proteome</keyword>
<keyword evidence="1" id="KW-0812">Transmembrane</keyword>
<keyword evidence="1" id="KW-0472">Membrane</keyword>
<evidence type="ECO:0000313" key="3">
    <source>
        <dbReference type="Proteomes" id="UP001596072"/>
    </source>
</evidence>
<dbReference type="Gene3D" id="3.20.170.20">
    <property type="entry name" value="Protein of unknown function DUF952"/>
    <property type="match status" value="1"/>
</dbReference>
<dbReference type="EMBL" id="JBHSNS010000001">
    <property type="protein sequence ID" value="MFC5728302.1"/>
    <property type="molecule type" value="Genomic_DNA"/>
</dbReference>
<protein>
    <submittedName>
        <fullName evidence="2">DUF952 domain-containing protein</fullName>
    </submittedName>
</protein>
<sequence length="190" mass="20078">MVTIFHIAFARDWAAAQEAGAYVMSTRGRTLAEEGFIHCSRGDQWPAVRAAFYGDVDPASDPLLLLHIDTTRLDVPVVEEPPEPGSTEAFPHIYGPLPLDAVVRAVPLDAAAAAPAVRSESFSRLFFREVAFNVAMVLVVIALGTAGIALGALVEERIGPGIGGIVGVLVGVASAVRLYRNRHPGRPSAA</sequence>
<dbReference type="PANTHER" id="PTHR34129">
    <property type="entry name" value="BLR1139 PROTEIN"/>
    <property type="match status" value="1"/>
</dbReference>
<accession>A0ABW0ZE31</accession>
<dbReference type="Proteomes" id="UP001596072">
    <property type="component" value="Unassembled WGS sequence"/>
</dbReference>
<dbReference type="Pfam" id="PF06108">
    <property type="entry name" value="DUF952"/>
    <property type="match status" value="1"/>
</dbReference>
<dbReference type="SUPFAM" id="SSF56399">
    <property type="entry name" value="ADP-ribosylation"/>
    <property type="match status" value="1"/>
</dbReference>
<proteinExistence type="predicted"/>